<evidence type="ECO:0000313" key="2">
    <source>
        <dbReference type="Proteomes" id="UP001152607"/>
    </source>
</evidence>
<sequence length="54" mass="5617">MPSSIILPNVGYSEAFAAVSRSRVWRSGAPGFSCQPISCTDFVTGISALKPAVS</sequence>
<proteinExistence type="predicted"/>
<keyword evidence="2" id="KW-1185">Reference proteome</keyword>
<reference evidence="1" key="1">
    <citation type="submission" date="2023-01" db="EMBL/GenBank/DDBJ databases">
        <authorList>
            <person name="Van Ghelder C."/>
            <person name="Rancurel C."/>
        </authorList>
    </citation>
    <scope>NUCLEOTIDE SEQUENCE</scope>
    <source>
        <strain evidence="1">CNCM I-4278</strain>
    </source>
</reference>
<dbReference type="Proteomes" id="UP001152607">
    <property type="component" value="Unassembled WGS sequence"/>
</dbReference>
<gene>
    <name evidence="1" type="ORF">PDIGIT_LOCUS4624</name>
</gene>
<comment type="caution">
    <text evidence="1">The sequence shown here is derived from an EMBL/GenBank/DDBJ whole genome shotgun (WGS) entry which is preliminary data.</text>
</comment>
<dbReference type="AlphaFoldDB" id="A0A9W4XK93"/>
<dbReference type="EMBL" id="CAOQHR010000003">
    <property type="protein sequence ID" value="CAI6331599.1"/>
    <property type="molecule type" value="Genomic_DNA"/>
</dbReference>
<accession>A0A9W4XK93</accession>
<organism evidence="1 2">
    <name type="scientific">Periconia digitata</name>
    <dbReference type="NCBI Taxonomy" id="1303443"/>
    <lineage>
        <taxon>Eukaryota</taxon>
        <taxon>Fungi</taxon>
        <taxon>Dikarya</taxon>
        <taxon>Ascomycota</taxon>
        <taxon>Pezizomycotina</taxon>
        <taxon>Dothideomycetes</taxon>
        <taxon>Pleosporomycetidae</taxon>
        <taxon>Pleosporales</taxon>
        <taxon>Massarineae</taxon>
        <taxon>Periconiaceae</taxon>
        <taxon>Periconia</taxon>
    </lineage>
</organism>
<name>A0A9W4XK93_9PLEO</name>
<evidence type="ECO:0000313" key="1">
    <source>
        <dbReference type="EMBL" id="CAI6331599.1"/>
    </source>
</evidence>
<protein>
    <submittedName>
        <fullName evidence="1">Uncharacterized protein</fullName>
    </submittedName>
</protein>